<accession>A0A248LFY6</accession>
<evidence type="ECO:0000313" key="1">
    <source>
        <dbReference type="EMBL" id="ASJ23306.1"/>
    </source>
</evidence>
<gene>
    <name evidence="1" type="ORF">LHGZ1_0475</name>
</gene>
<reference evidence="2" key="1">
    <citation type="submission" date="2017-06" db="EMBL/GenBank/DDBJ databases">
        <title>Whole genome sequence of Laribacter hongkongensis LHGZ1.</title>
        <authorList>
            <person name="Chen D."/>
            <person name="Wu H."/>
            <person name="Chen J."/>
        </authorList>
    </citation>
    <scope>NUCLEOTIDE SEQUENCE [LARGE SCALE GENOMIC DNA]</scope>
    <source>
        <strain evidence="2">LHGZ1</strain>
    </source>
</reference>
<name>A0A248LFY6_9NEIS</name>
<dbReference type="EMBL" id="CP022115">
    <property type="protein sequence ID" value="ASJ23306.1"/>
    <property type="molecule type" value="Genomic_DNA"/>
</dbReference>
<proteinExistence type="predicted"/>
<organism evidence="1 2">
    <name type="scientific">Laribacter hongkongensis</name>
    <dbReference type="NCBI Taxonomy" id="168471"/>
    <lineage>
        <taxon>Bacteria</taxon>
        <taxon>Pseudomonadati</taxon>
        <taxon>Pseudomonadota</taxon>
        <taxon>Betaproteobacteria</taxon>
        <taxon>Neisseriales</taxon>
        <taxon>Aquaspirillaceae</taxon>
        <taxon>Laribacter</taxon>
    </lineage>
</organism>
<evidence type="ECO:0000313" key="2">
    <source>
        <dbReference type="Proteomes" id="UP000197424"/>
    </source>
</evidence>
<dbReference type="AlphaFoldDB" id="A0A248LFY6"/>
<dbReference type="Proteomes" id="UP000197424">
    <property type="component" value="Chromosome"/>
</dbReference>
<protein>
    <submittedName>
        <fullName evidence="1">Uncharacterized protein</fullName>
    </submittedName>
</protein>
<sequence>MDHQVQELFDFGLKTKGFFLAHGNTKESGSRCTPKWGGFSRFQSPAPPECTIPQNNS</sequence>